<comment type="caution">
    <text evidence="1">The sequence shown here is derived from an EMBL/GenBank/DDBJ whole genome shotgun (WGS) entry which is preliminary data.</text>
</comment>
<name>A0ABW5JL98_9BACT</name>
<evidence type="ECO:0000313" key="2">
    <source>
        <dbReference type="Proteomes" id="UP001597460"/>
    </source>
</evidence>
<keyword evidence="2" id="KW-1185">Reference proteome</keyword>
<gene>
    <name evidence="1" type="ORF">ACFSVN_12085</name>
</gene>
<evidence type="ECO:0000313" key="1">
    <source>
        <dbReference type="EMBL" id="MFD2533183.1"/>
    </source>
</evidence>
<organism evidence="1 2">
    <name type="scientific">Gracilimonas halophila</name>
    <dbReference type="NCBI Taxonomy" id="1834464"/>
    <lineage>
        <taxon>Bacteria</taxon>
        <taxon>Pseudomonadati</taxon>
        <taxon>Balneolota</taxon>
        <taxon>Balneolia</taxon>
        <taxon>Balneolales</taxon>
        <taxon>Balneolaceae</taxon>
        <taxon>Gracilimonas</taxon>
    </lineage>
</organism>
<dbReference type="Proteomes" id="UP001597460">
    <property type="component" value="Unassembled WGS sequence"/>
</dbReference>
<accession>A0ABW5JL98</accession>
<reference evidence="2" key="1">
    <citation type="journal article" date="2019" name="Int. J. Syst. Evol. Microbiol.">
        <title>The Global Catalogue of Microorganisms (GCM) 10K type strain sequencing project: providing services to taxonomists for standard genome sequencing and annotation.</title>
        <authorList>
            <consortium name="The Broad Institute Genomics Platform"/>
            <consortium name="The Broad Institute Genome Sequencing Center for Infectious Disease"/>
            <person name="Wu L."/>
            <person name="Ma J."/>
        </authorList>
    </citation>
    <scope>NUCLEOTIDE SEQUENCE [LARGE SCALE GENOMIC DNA]</scope>
    <source>
        <strain evidence="2">KCTC 52042</strain>
    </source>
</reference>
<protein>
    <submittedName>
        <fullName evidence="1">Uncharacterized protein</fullName>
    </submittedName>
</protein>
<sequence length="67" mass="7328">MKIGPIYSLYYIANCLNIIKAFEAVLFCVSASTAKTLRAKIAPLYFLKKSSVLSFAVLGLKIVNGKL</sequence>
<dbReference type="EMBL" id="JBHULI010000025">
    <property type="protein sequence ID" value="MFD2533183.1"/>
    <property type="molecule type" value="Genomic_DNA"/>
</dbReference>
<proteinExistence type="predicted"/>
<dbReference type="RefSeq" id="WP_390303006.1">
    <property type="nucleotide sequence ID" value="NZ_JBHULI010000025.1"/>
</dbReference>